<reference evidence="1 2" key="2">
    <citation type="journal article" date="2022" name="Mol. Ecol. Resour.">
        <title>The genomes of chicory, endive, great burdock and yacon provide insights into Asteraceae paleo-polyploidization history and plant inulin production.</title>
        <authorList>
            <person name="Fan W."/>
            <person name="Wang S."/>
            <person name="Wang H."/>
            <person name="Wang A."/>
            <person name="Jiang F."/>
            <person name="Liu H."/>
            <person name="Zhao H."/>
            <person name="Xu D."/>
            <person name="Zhang Y."/>
        </authorList>
    </citation>
    <scope>NUCLEOTIDE SEQUENCE [LARGE SCALE GENOMIC DNA]</scope>
    <source>
        <strain evidence="2">cv. Niubang</strain>
    </source>
</reference>
<dbReference type="Proteomes" id="UP001055879">
    <property type="component" value="Linkage Group LG03"/>
</dbReference>
<reference evidence="2" key="1">
    <citation type="journal article" date="2022" name="Mol. Ecol. Resour.">
        <title>The genomes of chicory, endive, great burdock and yacon provide insights into Asteraceae palaeo-polyploidization history and plant inulin production.</title>
        <authorList>
            <person name="Fan W."/>
            <person name="Wang S."/>
            <person name="Wang H."/>
            <person name="Wang A."/>
            <person name="Jiang F."/>
            <person name="Liu H."/>
            <person name="Zhao H."/>
            <person name="Xu D."/>
            <person name="Zhang Y."/>
        </authorList>
    </citation>
    <scope>NUCLEOTIDE SEQUENCE [LARGE SCALE GENOMIC DNA]</scope>
    <source>
        <strain evidence="2">cv. Niubang</strain>
    </source>
</reference>
<comment type="caution">
    <text evidence="1">The sequence shown here is derived from an EMBL/GenBank/DDBJ whole genome shotgun (WGS) entry which is preliminary data.</text>
</comment>
<organism evidence="1 2">
    <name type="scientific">Arctium lappa</name>
    <name type="common">Greater burdock</name>
    <name type="synonym">Lappa major</name>
    <dbReference type="NCBI Taxonomy" id="4217"/>
    <lineage>
        <taxon>Eukaryota</taxon>
        <taxon>Viridiplantae</taxon>
        <taxon>Streptophyta</taxon>
        <taxon>Embryophyta</taxon>
        <taxon>Tracheophyta</taxon>
        <taxon>Spermatophyta</taxon>
        <taxon>Magnoliopsida</taxon>
        <taxon>eudicotyledons</taxon>
        <taxon>Gunneridae</taxon>
        <taxon>Pentapetalae</taxon>
        <taxon>asterids</taxon>
        <taxon>campanulids</taxon>
        <taxon>Asterales</taxon>
        <taxon>Asteraceae</taxon>
        <taxon>Carduoideae</taxon>
        <taxon>Cardueae</taxon>
        <taxon>Arctiinae</taxon>
        <taxon>Arctium</taxon>
    </lineage>
</organism>
<protein>
    <submittedName>
        <fullName evidence="1">Uncharacterized protein</fullName>
    </submittedName>
</protein>
<keyword evidence="2" id="KW-1185">Reference proteome</keyword>
<dbReference type="EMBL" id="CM042049">
    <property type="protein sequence ID" value="KAI3747796.1"/>
    <property type="molecule type" value="Genomic_DNA"/>
</dbReference>
<evidence type="ECO:0000313" key="1">
    <source>
        <dbReference type="EMBL" id="KAI3747796.1"/>
    </source>
</evidence>
<evidence type="ECO:0000313" key="2">
    <source>
        <dbReference type="Proteomes" id="UP001055879"/>
    </source>
</evidence>
<proteinExistence type="predicted"/>
<name>A0ACB9DMS9_ARCLA</name>
<gene>
    <name evidence="1" type="ORF">L6452_10453</name>
</gene>
<accession>A0ACB9DMS9</accession>
<sequence length="112" mass="12701">MHSSSFSSSPDQRSYNSFDCDEHAMLQLSFELHIQQLMVQELASVYDMSARMKSQAQELQSSLILALKVAPPARPKEPFLNEVLDLMLFVNLQMGDQRRKDGLELEGDVVVL</sequence>